<comment type="similarity">
    <text evidence="1">Belongs to the GSP E family.</text>
</comment>
<proteinExistence type="inferred from homology"/>
<reference evidence="3" key="1">
    <citation type="submission" date="2019-08" db="EMBL/GenBank/DDBJ databases">
        <authorList>
            <person name="Kucharzyk K."/>
            <person name="Murdoch R.W."/>
            <person name="Higgins S."/>
            <person name="Loffler F."/>
        </authorList>
    </citation>
    <scope>NUCLEOTIDE SEQUENCE</scope>
</reference>
<dbReference type="InterPro" id="IPR050921">
    <property type="entry name" value="T4SS_GSP_E_ATPase"/>
</dbReference>
<comment type="caution">
    <text evidence="3">The sequence shown here is derived from an EMBL/GenBank/DDBJ whole genome shotgun (WGS) entry which is preliminary data.</text>
</comment>
<organism evidence="3">
    <name type="scientific">bioreactor metagenome</name>
    <dbReference type="NCBI Taxonomy" id="1076179"/>
    <lineage>
        <taxon>unclassified sequences</taxon>
        <taxon>metagenomes</taxon>
        <taxon>ecological metagenomes</taxon>
    </lineage>
</organism>
<accession>A0A645G3P8</accession>
<evidence type="ECO:0000256" key="1">
    <source>
        <dbReference type="ARBA" id="ARBA00006611"/>
    </source>
</evidence>
<sequence length="153" mass="16779">MRPDRIIVGECRGGEALDMLQAMNTGHDGSLTTCHANSPRDAVGRLENMVMMAGYDLPVSAIREQIASAVNLIVQQTRLSDGSRKIVQISEITGREKDIVLMQDIFNFVQTGLDEKGRIQGYYAATGNIPAFVDKLKAKGDLRLDISVFVPKN</sequence>
<dbReference type="PANTHER" id="PTHR30486:SF6">
    <property type="entry name" value="TYPE IV PILUS RETRACTATION ATPASE PILT"/>
    <property type="match status" value="1"/>
</dbReference>
<dbReference type="InterPro" id="IPR027417">
    <property type="entry name" value="P-loop_NTPase"/>
</dbReference>
<name>A0A645G3P8_9ZZZZ</name>
<feature type="domain" description="Bacterial type II secretion system protein E" evidence="2">
    <location>
        <begin position="1"/>
        <end position="76"/>
    </location>
</feature>
<dbReference type="GO" id="GO:0016887">
    <property type="term" value="F:ATP hydrolysis activity"/>
    <property type="evidence" value="ECO:0007669"/>
    <property type="project" value="InterPro"/>
</dbReference>
<dbReference type="Gene3D" id="3.40.50.300">
    <property type="entry name" value="P-loop containing nucleotide triphosphate hydrolases"/>
    <property type="match status" value="1"/>
</dbReference>
<evidence type="ECO:0000313" key="3">
    <source>
        <dbReference type="EMBL" id="MPN20540.1"/>
    </source>
</evidence>
<protein>
    <recommendedName>
        <fullName evidence="2">Bacterial type II secretion system protein E domain-containing protein</fullName>
    </recommendedName>
</protein>
<dbReference type="EMBL" id="VSSQ01068331">
    <property type="protein sequence ID" value="MPN20540.1"/>
    <property type="molecule type" value="Genomic_DNA"/>
</dbReference>
<evidence type="ECO:0000259" key="2">
    <source>
        <dbReference type="Pfam" id="PF00437"/>
    </source>
</evidence>
<dbReference type="CDD" id="cd01130">
    <property type="entry name" value="VirB11-like_ATPase"/>
    <property type="match status" value="1"/>
</dbReference>
<dbReference type="PANTHER" id="PTHR30486">
    <property type="entry name" value="TWITCHING MOTILITY PROTEIN PILT"/>
    <property type="match status" value="1"/>
</dbReference>
<dbReference type="SUPFAM" id="SSF52540">
    <property type="entry name" value="P-loop containing nucleoside triphosphate hydrolases"/>
    <property type="match status" value="1"/>
</dbReference>
<dbReference type="InterPro" id="IPR001482">
    <property type="entry name" value="T2SS/T4SS_dom"/>
</dbReference>
<dbReference type="AlphaFoldDB" id="A0A645G3P8"/>
<gene>
    <name evidence="3" type="ORF">SDC9_167919</name>
</gene>
<dbReference type="Pfam" id="PF00437">
    <property type="entry name" value="T2SSE"/>
    <property type="match status" value="1"/>
</dbReference>